<evidence type="ECO:0000259" key="8">
    <source>
        <dbReference type="PROSITE" id="PS50893"/>
    </source>
</evidence>
<dbReference type="Pfam" id="PF00005">
    <property type="entry name" value="ABC_tran"/>
    <property type="match status" value="1"/>
</dbReference>
<keyword evidence="4 10" id="KW-0067">ATP-binding</keyword>
<accession>A0ABW0QYS3</accession>
<comment type="caution">
    <text evidence="10">The sequence shown here is derived from an EMBL/GenBank/DDBJ whole genome shotgun (WGS) entry which is preliminary data.</text>
</comment>
<dbReference type="PROSITE" id="PS00211">
    <property type="entry name" value="ABC_TRANSPORTER_1"/>
    <property type="match status" value="1"/>
</dbReference>
<evidence type="ECO:0000256" key="1">
    <source>
        <dbReference type="ARBA" id="ARBA00004651"/>
    </source>
</evidence>
<reference evidence="11" key="1">
    <citation type="journal article" date="2019" name="Int. J. Syst. Evol. Microbiol.">
        <title>The Global Catalogue of Microorganisms (GCM) 10K type strain sequencing project: providing services to taxonomists for standard genome sequencing and annotation.</title>
        <authorList>
            <consortium name="The Broad Institute Genomics Platform"/>
            <consortium name="The Broad Institute Genome Sequencing Center for Infectious Disease"/>
            <person name="Wu L."/>
            <person name="Ma J."/>
        </authorList>
    </citation>
    <scope>NUCLEOTIDE SEQUENCE [LARGE SCALE GENOMIC DNA]</scope>
    <source>
        <strain evidence="11">CGMCC 1.18578</strain>
    </source>
</reference>
<organism evidence="10 11">
    <name type="scientific">Cohnella yongneupensis</name>
    <dbReference type="NCBI Taxonomy" id="425006"/>
    <lineage>
        <taxon>Bacteria</taxon>
        <taxon>Bacillati</taxon>
        <taxon>Bacillota</taxon>
        <taxon>Bacilli</taxon>
        <taxon>Bacillales</taxon>
        <taxon>Paenibacillaceae</taxon>
        <taxon>Cohnella</taxon>
    </lineage>
</organism>
<dbReference type="SUPFAM" id="SSF90123">
    <property type="entry name" value="ABC transporter transmembrane region"/>
    <property type="match status" value="1"/>
</dbReference>
<name>A0ABW0QYS3_9BACL</name>
<evidence type="ECO:0000313" key="10">
    <source>
        <dbReference type="EMBL" id="MFC5529935.1"/>
    </source>
</evidence>
<feature type="transmembrane region" description="Helical" evidence="7">
    <location>
        <begin position="266"/>
        <end position="292"/>
    </location>
</feature>
<evidence type="ECO:0000313" key="11">
    <source>
        <dbReference type="Proteomes" id="UP001596108"/>
    </source>
</evidence>
<dbReference type="InterPro" id="IPR011527">
    <property type="entry name" value="ABC1_TM_dom"/>
</dbReference>
<dbReference type="InterPro" id="IPR036640">
    <property type="entry name" value="ABC1_TM_sf"/>
</dbReference>
<dbReference type="Proteomes" id="UP001596108">
    <property type="component" value="Unassembled WGS sequence"/>
</dbReference>
<proteinExistence type="predicted"/>
<keyword evidence="11" id="KW-1185">Reference proteome</keyword>
<dbReference type="PROSITE" id="PS50929">
    <property type="entry name" value="ABC_TM1F"/>
    <property type="match status" value="1"/>
</dbReference>
<evidence type="ECO:0000256" key="5">
    <source>
        <dbReference type="ARBA" id="ARBA00022989"/>
    </source>
</evidence>
<dbReference type="InterPro" id="IPR017871">
    <property type="entry name" value="ABC_transporter-like_CS"/>
</dbReference>
<dbReference type="CDD" id="cd07346">
    <property type="entry name" value="ABC_6TM_exporters"/>
    <property type="match status" value="1"/>
</dbReference>
<dbReference type="InterPro" id="IPR039421">
    <property type="entry name" value="Type_1_exporter"/>
</dbReference>
<feature type="transmembrane region" description="Helical" evidence="7">
    <location>
        <begin position="34"/>
        <end position="51"/>
    </location>
</feature>
<dbReference type="Pfam" id="PF00664">
    <property type="entry name" value="ABC_membrane"/>
    <property type="match status" value="1"/>
</dbReference>
<dbReference type="InterPro" id="IPR027417">
    <property type="entry name" value="P-loop_NTPase"/>
</dbReference>
<feature type="transmembrane region" description="Helical" evidence="7">
    <location>
        <begin position="183"/>
        <end position="202"/>
    </location>
</feature>
<keyword evidence="5 7" id="KW-1133">Transmembrane helix</keyword>
<dbReference type="PANTHER" id="PTHR43394:SF1">
    <property type="entry name" value="ATP-BINDING CASSETTE SUB-FAMILY B MEMBER 10, MITOCHONDRIAL"/>
    <property type="match status" value="1"/>
</dbReference>
<dbReference type="SUPFAM" id="SSF52540">
    <property type="entry name" value="P-loop containing nucleoside triphosphate hydrolases"/>
    <property type="match status" value="1"/>
</dbReference>
<evidence type="ECO:0000256" key="6">
    <source>
        <dbReference type="ARBA" id="ARBA00023136"/>
    </source>
</evidence>
<keyword evidence="6 7" id="KW-0472">Membrane</keyword>
<evidence type="ECO:0000256" key="2">
    <source>
        <dbReference type="ARBA" id="ARBA00022692"/>
    </source>
</evidence>
<keyword evidence="3" id="KW-0547">Nucleotide-binding</keyword>
<evidence type="ECO:0000259" key="9">
    <source>
        <dbReference type="PROSITE" id="PS50929"/>
    </source>
</evidence>
<feature type="transmembrane region" description="Helical" evidence="7">
    <location>
        <begin position="159"/>
        <end position="177"/>
    </location>
</feature>
<feature type="domain" description="ABC transporter" evidence="8">
    <location>
        <begin position="360"/>
        <end position="595"/>
    </location>
</feature>
<evidence type="ECO:0000256" key="7">
    <source>
        <dbReference type="SAM" id="Phobius"/>
    </source>
</evidence>
<dbReference type="InterPro" id="IPR003439">
    <property type="entry name" value="ABC_transporter-like_ATP-bd"/>
</dbReference>
<sequence length="603" mass="67802">MDNRPDTRLLPNFEKLFIEDRIGHGRHLFTLLRLFRGMYGGLFVSLLFFILKHSPIWLIPIITGDMINVVSNPDNININRIWIDLAIISVVIAQNVPTQLLHTSYLSRSSRQVEAGLRGTLVRKLQHLSISYHSELRSGKLQSKVLRDVEAIETLAKQMMYVFIPALLNVIVAFSVTAVNNPLVALFFVLIIPVGALMIFGFRKNIQRKNREFRKQIEEISGQITETVEMIPLTRAHGLDKVEIEKTDSTLMDLRGKGYRLDVAEALFGSSGWVMFTLFQMGALAFCCWLAAQGKMTVGDIVMYQGFFGTLLGSVNQLINVYPQFAKGFESMQSVSEILQSTDVEEYQGTIPVMHVQGGFSFERMHFKYRDTDQHVLSDFNLDIRPGECVAFVGESGAGKSTVLNMLIGYYKPTRGRLLVDGVPMDQIDLKSYRKHLAVVPQNTVLFHGSIRDNITYGLTDVSEEKLLEVIRMTQLQEVVASLPDGLDTKIGEHGGKLSGGQRQRIAIARALIRDPSVVLLDEATSALDNISEYQVQQAMRLLVKGRTTFIVAHRLSTIRDADRIVVMNKGRIVESGTFAELMELQGAFYKLQQMQMEYAGIS</sequence>
<dbReference type="Gene3D" id="1.20.1560.10">
    <property type="entry name" value="ABC transporter type 1, transmembrane domain"/>
    <property type="match status" value="1"/>
</dbReference>
<dbReference type="EMBL" id="JBHSNC010000032">
    <property type="protein sequence ID" value="MFC5529935.1"/>
    <property type="molecule type" value="Genomic_DNA"/>
</dbReference>
<dbReference type="SMART" id="SM00382">
    <property type="entry name" value="AAA"/>
    <property type="match status" value="1"/>
</dbReference>
<dbReference type="GO" id="GO:0005524">
    <property type="term" value="F:ATP binding"/>
    <property type="evidence" value="ECO:0007669"/>
    <property type="project" value="UniProtKB-KW"/>
</dbReference>
<feature type="domain" description="ABC transmembrane type-1" evidence="9">
    <location>
        <begin position="58"/>
        <end position="327"/>
    </location>
</feature>
<dbReference type="PANTHER" id="PTHR43394">
    <property type="entry name" value="ATP-DEPENDENT PERMEASE MDL1, MITOCHONDRIAL"/>
    <property type="match status" value="1"/>
</dbReference>
<comment type="subcellular location">
    <subcellularLocation>
        <location evidence="1">Cell membrane</location>
        <topology evidence="1">Multi-pass membrane protein</topology>
    </subcellularLocation>
</comment>
<protein>
    <submittedName>
        <fullName evidence="10">ABC transporter ATP-binding protein</fullName>
    </submittedName>
</protein>
<keyword evidence="2 7" id="KW-0812">Transmembrane</keyword>
<gene>
    <name evidence="10" type="ORF">ACFPQ4_10815</name>
</gene>
<dbReference type="Gene3D" id="3.40.50.300">
    <property type="entry name" value="P-loop containing nucleotide triphosphate hydrolases"/>
    <property type="match status" value="1"/>
</dbReference>
<dbReference type="PROSITE" id="PS50893">
    <property type="entry name" value="ABC_TRANSPORTER_2"/>
    <property type="match status" value="1"/>
</dbReference>
<evidence type="ECO:0000256" key="3">
    <source>
        <dbReference type="ARBA" id="ARBA00022741"/>
    </source>
</evidence>
<dbReference type="InterPro" id="IPR003593">
    <property type="entry name" value="AAA+_ATPase"/>
</dbReference>
<evidence type="ECO:0000256" key="4">
    <source>
        <dbReference type="ARBA" id="ARBA00022840"/>
    </source>
</evidence>
<dbReference type="RefSeq" id="WP_378111869.1">
    <property type="nucleotide sequence ID" value="NZ_JBHSNC010000032.1"/>
</dbReference>